<dbReference type="EMBL" id="CM001223">
    <property type="protein sequence ID" value="KEH22831.1"/>
    <property type="molecule type" value="Genomic_DNA"/>
</dbReference>
<dbReference type="HOGENOM" id="CLU_2691530_0_0_1"/>
<protein>
    <submittedName>
        <fullName evidence="1 2">Uncharacterized protein</fullName>
    </submittedName>
</protein>
<evidence type="ECO:0000313" key="2">
    <source>
        <dbReference type="EnsemblPlants" id="KEH22831"/>
    </source>
</evidence>
<reference evidence="1 3" key="2">
    <citation type="journal article" date="2014" name="BMC Genomics">
        <title>An improved genome release (version Mt4.0) for the model legume Medicago truncatula.</title>
        <authorList>
            <person name="Tang H."/>
            <person name="Krishnakumar V."/>
            <person name="Bidwell S."/>
            <person name="Rosen B."/>
            <person name="Chan A."/>
            <person name="Zhou S."/>
            <person name="Gentzbittel L."/>
            <person name="Childs K.L."/>
            <person name="Yandell M."/>
            <person name="Gundlach H."/>
            <person name="Mayer K.F."/>
            <person name="Schwartz D.C."/>
            <person name="Town C.D."/>
        </authorList>
    </citation>
    <scope>GENOME REANNOTATION</scope>
    <source>
        <strain evidence="1">A17</strain>
        <strain evidence="2 3">cv. Jemalong A17</strain>
    </source>
</reference>
<dbReference type="EnsemblPlants" id="KEH22831">
    <property type="protein sequence ID" value="KEH22831"/>
    <property type="gene ID" value="MTR_7g059275"/>
</dbReference>
<name>A0A072U076_MEDTR</name>
<sequence length="74" mass="8061">MLINLPPPSNSSVSQHDLTSISPEVLSAAVADIKEVVHLKYALPEAKLFNELPEMSDELVLPDFIIPEGAVSRH</sequence>
<reference evidence="2" key="3">
    <citation type="submission" date="2015-04" db="UniProtKB">
        <authorList>
            <consortium name="EnsemblPlants"/>
        </authorList>
    </citation>
    <scope>IDENTIFICATION</scope>
    <source>
        <strain evidence="2">cv. Jemalong A17</strain>
    </source>
</reference>
<gene>
    <name evidence="1" type="ordered locus">MTR_7g059275</name>
</gene>
<organism evidence="1 3">
    <name type="scientific">Medicago truncatula</name>
    <name type="common">Barrel medic</name>
    <name type="synonym">Medicago tribuloides</name>
    <dbReference type="NCBI Taxonomy" id="3880"/>
    <lineage>
        <taxon>Eukaryota</taxon>
        <taxon>Viridiplantae</taxon>
        <taxon>Streptophyta</taxon>
        <taxon>Embryophyta</taxon>
        <taxon>Tracheophyta</taxon>
        <taxon>Spermatophyta</taxon>
        <taxon>Magnoliopsida</taxon>
        <taxon>eudicotyledons</taxon>
        <taxon>Gunneridae</taxon>
        <taxon>Pentapetalae</taxon>
        <taxon>rosids</taxon>
        <taxon>fabids</taxon>
        <taxon>Fabales</taxon>
        <taxon>Fabaceae</taxon>
        <taxon>Papilionoideae</taxon>
        <taxon>50 kb inversion clade</taxon>
        <taxon>NPAAA clade</taxon>
        <taxon>Hologalegina</taxon>
        <taxon>IRL clade</taxon>
        <taxon>Trifolieae</taxon>
        <taxon>Medicago</taxon>
    </lineage>
</organism>
<keyword evidence="3" id="KW-1185">Reference proteome</keyword>
<dbReference type="AlphaFoldDB" id="A0A072U076"/>
<proteinExistence type="predicted"/>
<reference evidence="1 3" key="1">
    <citation type="journal article" date="2011" name="Nature">
        <title>The Medicago genome provides insight into the evolution of rhizobial symbioses.</title>
        <authorList>
            <person name="Young N.D."/>
            <person name="Debelle F."/>
            <person name="Oldroyd G.E."/>
            <person name="Geurts R."/>
            <person name="Cannon S.B."/>
            <person name="Udvardi M.K."/>
            <person name="Benedito V.A."/>
            <person name="Mayer K.F."/>
            <person name="Gouzy J."/>
            <person name="Schoof H."/>
            <person name="Van de Peer Y."/>
            <person name="Proost S."/>
            <person name="Cook D.R."/>
            <person name="Meyers B.C."/>
            <person name="Spannagl M."/>
            <person name="Cheung F."/>
            <person name="De Mita S."/>
            <person name="Krishnakumar V."/>
            <person name="Gundlach H."/>
            <person name="Zhou S."/>
            <person name="Mudge J."/>
            <person name="Bharti A.K."/>
            <person name="Murray J.D."/>
            <person name="Naoumkina M.A."/>
            <person name="Rosen B."/>
            <person name="Silverstein K.A."/>
            <person name="Tang H."/>
            <person name="Rombauts S."/>
            <person name="Zhao P.X."/>
            <person name="Zhou P."/>
            <person name="Barbe V."/>
            <person name="Bardou P."/>
            <person name="Bechner M."/>
            <person name="Bellec A."/>
            <person name="Berger A."/>
            <person name="Berges H."/>
            <person name="Bidwell S."/>
            <person name="Bisseling T."/>
            <person name="Choisne N."/>
            <person name="Couloux A."/>
            <person name="Denny R."/>
            <person name="Deshpande S."/>
            <person name="Dai X."/>
            <person name="Doyle J.J."/>
            <person name="Dudez A.M."/>
            <person name="Farmer A.D."/>
            <person name="Fouteau S."/>
            <person name="Franken C."/>
            <person name="Gibelin C."/>
            <person name="Gish J."/>
            <person name="Goldstein S."/>
            <person name="Gonzalez A.J."/>
            <person name="Green P.J."/>
            <person name="Hallab A."/>
            <person name="Hartog M."/>
            <person name="Hua A."/>
            <person name="Humphray S.J."/>
            <person name="Jeong D.H."/>
            <person name="Jing Y."/>
            <person name="Jocker A."/>
            <person name="Kenton S.M."/>
            <person name="Kim D.J."/>
            <person name="Klee K."/>
            <person name="Lai H."/>
            <person name="Lang C."/>
            <person name="Lin S."/>
            <person name="Macmil S.L."/>
            <person name="Magdelenat G."/>
            <person name="Matthews L."/>
            <person name="McCorrison J."/>
            <person name="Monaghan E.L."/>
            <person name="Mun J.H."/>
            <person name="Najar F.Z."/>
            <person name="Nicholson C."/>
            <person name="Noirot C."/>
            <person name="O'Bleness M."/>
            <person name="Paule C.R."/>
            <person name="Poulain J."/>
            <person name="Prion F."/>
            <person name="Qin B."/>
            <person name="Qu C."/>
            <person name="Retzel E.F."/>
            <person name="Riddle C."/>
            <person name="Sallet E."/>
            <person name="Samain S."/>
            <person name="Samson N."/>
            <person name="Sanders I."/>
            <person name="Saurat O."/>
            <person name="Scarpelli C."/>
            <person name="Schiex T."/>
            <person name="Segurens B."/>
            <person name="Severin A.J."/>
            <person name="Sherrier D.J."/>
            <person name="Shi R."/>
            <person name="Sims S."/>
            <person name="Singer S.R."/>
            <person name="Sinharoy S."/>
            <person name="Sterck L."/>
            <person name="Viollet A."/>
            <person name="Wang B.B."/>
            <person name="Wang K."/>
            <person name="Wang M."/>
            <person name="Wang X."/>
            <person name="Warfsmann J."/>
            <person name="Weissenbach J."/>
            <person name="White D.D."/>
            <person name="White J.D."/>
            <person name="Wiley G.B."/>
            <person name="Wincker P."/>
            <person name="Xing Y."/>
            <person name="Yang L."/>
            <person name="Yao Z."/>
            <person name="Ying F."/>
            <person name="Zhai J."/>
            <person name="Zhou L."/>
            <person name="Zuber A."/>
            <person name="Denarie J."/>
            <person name="Dixon R.A."/>
            <person name="May G.D."/>
            <person name="Schwartz D.C."/>
            <person name="Rogers J."/>
            <person name="Quetier F."/>
            <person name="Town C.D."/>
            <person name="Roe B.A."/>
        </authorList>
    </citation>
    <scope>NUCLEOTIDE SEQUENCE [LARGE SCALE GENOMIC DNA]</scope>
    <source>
        <strain evidence="1">A17</strain>
        <strain evidence="2 3">cv. Jemalong A17</strain>
    </source>
</reference>
<evidence type="ECO:0000313" key="3">
    <source>
        <dbReference type="Proteomes" id="UP000002051"/>
    </source>
</evidence>
<dbReference type="Proteomes" id="UP000002051">
    <property type="component" value="Unassembled WGS sequence"/>
</dbReference>
<accession>A0A072U076</accession>
<evidence type="ECO:0000313" key="1">
    <source>
        <dbReference type="EMBL" id="KEH22831.1"/>
    </source>
</evidence>